<feature type="domain" description="DSBA-like thioredoxin" evidence="1">
    <location>
        <begin position="11"/>
        <end position="198"/>
    </location>
</feature>
<dbReference type="PANTHER" id="PTHR13887">
    <property type="entry name" value="GLUTATHIONE S-TRANSFERASE KAPPA"/>
    <property type="match status" value="1"/>
</dbReference>
<accession>A0A0L0G0Q5</accession>
<dbReference type="RefSeq" id="XP_014156542.1">
    <property type="nucleotide sequence ID" value="XM_014301067.1"/>
</dbReference>
<dbReference type="OrthoDB" id="1930760at2759"/>
<dbReference type="SUPFAM" id="SSF52833">
    <property type="entry name" value="Thioredoxin-like"/>
    <property type="match status" value="1"/>
</dbReference>
<dbReference type="InterPro" id="IPR036249">
    <property type="entry name" value="Thioredoxin-like_sf"/>
</dbReference>
<dbReference type="GO" id="GO:0016491">
    <property type="term" value="F:oxidoreductase activity"/>
    <property type="evidence" value="ECO:0007669"/>
    <property type="project" value="InterPro"/>
</dbReference>
<dbReference type="Proteomes" id="UP000054560">
    <property type="component" value="Unassembled WGS sequence"/>
</dbReference>
<name>A0A0L0G0Q5_9EUKA</name>
<sequence>MSSGALKTILVEVVSDIVCPYCWIGKRHLEAAINETKDKFNVHVRWYPFQLRSETPIEGTLKSPDTPTNPRVGQNMRMMGQKVGIDFTGKTDRTPNTIHAHNLMHLAFGKGGSVLQNKVQEKLFQAYFTDGVFLDAQTVIDIGVAAGMDRDGTQRYVTDPAMCAKTKSDAHTNAMRGVHGVPTFMVNGEVVFSGAQGAQSFIRVFESAPPVKEDQWAWEQQ</sequence>
<organism evidence="2 3">
    <name type="scientific">Sphaeroforma arctica JP610</name>
    <dbReference type="NCBI Taxonomy" id="667725"/>
    <lineage>
        <taxon>Eukaryota</taxon>
        <taxon>Ichthyosporea</taxon>
        <taxon>Ichthyophonida</taxon>
        <taxon>Sphaeroforma</taxon>
    </lineage>
</organism>
<dbReference type="CDD" id="cd03024">
    <property type="entry name" value="DsbA_FrnE"/>
    <property type="match status" value="1"/>
</dbReference>
<proteinExistence type="predicted"/>
<dbReference type="AlphaFoldDB" id="A0A0L0G0Q5"/>
<evidence type="ECO:0000313" key="2">
    <source>
        <dbReference type="EMBL" id="KNC82640.1"/>
    </source>
</evidence>
<dbReference type="GeneID" id="25905584"/>
<evidence type="ECO:0000313" key="3">
    <source>
        <dbReference type="Proteomes" id="UP000054560"/>
    </source>
</evidence>
<dbReference type="EMBL" id="KQ241907">
    <property type="protein sequence ID" value="KNC82640.1"/>
    <property type="molecule type" value="Genomic_DNA"/>
</dbReference>
<dbReference type="InterPro" id="IPR001853">
    <property type="entry name" value="DSBA-like_thioredoxin_dom"/>
</dbReference>
<dbReference type="eggNOG" id="ENOG502QTH7">
    <property type="taxonomic scope" value="Eukaryota"/>
</dbReference>
<dbReference type="Pfam" id="PF01323">
    <property type="entry name" value="DSBA"/>
    <property type="match status" value="1"/>
</dbReference>
<keyword evidence="3" id="KW-1185">Reference proteome</keyword>
<dbReference type="STRING" id="667725.A0A0L0G0Q5"/>
<dbReference type="Gene3D" id="3.40.30.10">
    <property type="entry name" value="Glutaredoxin"/>
    <property type="match status" value="1"/>
</dbReference>
<reference evidence="2 3" key="1">
    <citation type="submission" date="2011-02" db="EMBL/GenBank/DDBJ databases">
        <title>The Genome Sequence of Sphaeroforma arctica JP610.</title>
        <authorList>
            <consortium name="The Broad Institute Genome Sequencing Platform"/>
            <person name="Russ C."/>
            <person name="Cuomo C."/>
            <person name="Young S.K."/>
            <person name="Zeng Q."/>
            <person name="Gargeya S."/>
            <person name="Alvarado L."/>
            <person name="Berlin A."/>
            <person name="Chapman S.B."/>
            <person name="Chen Z."/>
            <person name="Freedman E."/>
            <person name="Gellesch M."/>
            <person name="Goldberg J."/>
            <person name="Griggs A."/>
            <person name="Gujja S."/>
            <person name="Heilman E."/>
            <person name="Heiman D."/>
            <person name="Howarth C."/>
            <person name="Mehta T."/>
            <person name="Neiman D."/>
            <person name="Pearson M."/>
            <person name="Roberts A."/>
            <person name="Saif S."/>
            <person name="Shea T."/>
            <person name="Shenoy N."/>
            <person name="Sisk P."/>
            <person name="Stolte C."/>
            <person name="Sykes S."/>
            <person name="White J."/>
            <person name="Yandava C."/>
            <person name="Burger G."/>
            <person name="Gray M.W."/>
            <person name="Holland P.W.H."/>
            <person name="King N."/>
            <person name="Lang F.B.F."/>
            <person name="Roger A.J."/>
            <person name="Ruiz-Trillo I."/>
            <person name="Haas B."/>
            <person name="Nusbaum C."/>
            <person name="Birren B."/>
        </authorList>
    </citation>
    <scope>NUCLEOTIDE SEQUENCE [LARGE SCALE GENOMIC DNA]</scope>
    <source>
        <strain evidence="2 3">JP610</strain>
    </source>
</reference>
<protein>
    <recommendedName>
        <fullName evidence="1">DSBA-like thioredoxin domain-containing protein</fullName>
    </recommendedName>
</protein>
<gene>
    <name evidence="2" type="ORF">SARC_05080</name>
</gene>
<evidence type="ECO:0000259" key="1">
    <source>
        <dbReference type="Pfam" id="PF01323"/>
    </source>
</evidence>
<dbReference type="PANTHER" id="PTHR13887:SF41">
    <property type="entry name" value="THIOREDOXIN SUPERFAMILY PROTEIN"/>
    <property type="match status" value="1"/>
</dbReference>